<evidence type="ECO:0000256" key="1">
    <source>
        <dbReference type="SAM" id="MobiDB-lite"/>
    </source>
</evidence>
<dbReference type="AlphaFoldDB" id="A0A5C6DNF2"/>
<comment type="caution">
    <text evidence="2">The sequence shown here is derived from an EMBL/GenBank/DDBJ whole genome shotgun (WGS) entry which is preliminary data.</text>
</comment>
<dbReference type="OrthoDB" id="291946at2"/>
<evidence type="ECO:0000313" key="2">
    <source>
        <dbReference type="EMBL" id="TWU37191.1"/>
    </source>
</evidence>
<dbReference type="EMBL" id="SJPV01000005">
    <property type="protein sequence ID" value="TWU37191.1"/>
    <property type="molecule type" value="Genomic_DNA"/>
</dbReference>
<dbReference type="RefSeq" id="WP_146527466.1">
    <property type="nucleotide sequence ID" value="NZ_SJPV01000005.1"/>
</dbReference>
<dbReference type="Proteomes" id="UP000319143">
    <property type="component" value="Unassembled WGS sequence"/>
</dbReference>
<proteinExistence type="predicted"/>
<sequence length="63" mass="7059">MMNLLTYTVQSVHGLQETFQVSANGTIETHQLCVDTPRHETPPVKLKSSRDALAKNKKPIQAR</sequence>
<protein>
    <submittedName>
        <fullName evidence="2">Uncharacterized protein</fullName>
    </submittedName>
</protein>
<keyword evidence="3" id="KW-1185">Reference proteome</keyword>
<organism evidence="2 3">
    <name type="scientific">Novipirellula artificiosorum</name>
    <dbReference type="NCBI Taxonomy" id="2528016"/>
    <lineage>
        <taxon>Bacteria</taxon>
        <taxon>Pseudomonadati</taxon>
        <taxon>Planctomycetota</taxon>
        <taxon>Planctomycetia</taxon>
        <taxon>Pirellulales</taxon>
        <taxon>Pirellulaceae</taxon>
        <taxon>Novipirellula</taxon>
    </lineage>
</organism>
<gene>
    <name evidence="2" type="ORF">Poly41_33180</name>
</gene>
<evidence type="ECO:0000313" key="3">
    <source>
        <dbReference type="Proteomes" id="UP000319143"/>
    </source>
</evidence>
<feature type="region of interest" description="Disordered" evidence="1">
    <location>
        <begin position="34"/>
        <end position="63"/>
    </location>
</feature>
<feature type="compositionally biased region" description="Basic and acidic residues" evidence="1">
    <location>
        <begin position="36"/>
        <end position="54"/>
    </location>
</feature>
<name>A0A5C6DNF2_9BACT</name>
<accession>A0A5C6DNF2</accession>
<reference evidence="2 3" key="1">
    <citation type="submission" date="2019-02" db="EMBL/GenBank/DDBJ databases">
        <title>Deep-cultivation of Planctomycetes and their phenomic and genomic characterization uncovers novel biology.</title>
        <authorList>
            <person name="Wiegand S."/>
            <person name="Jogler M."/>
            <person name="Boedeker C."/>
            <person name="Pinto D."/>
            <person name="Vollmers J."/>
            <person name="Rivas-Marin E."/>
            <person name="Kohn T."/>
            <person name="Peeters S.H."/>
            <person name="Heuer A."/>
            <person name="Rast P."/>
            <person name="Oberbeckmann S."/>
            <person name="Bunk B."/>
            <person name="Jeske O."/>
            <person name="Meyerdierks A."/>
            <person name="Storesund J.E."/>
            <person name="Kallscheuer N."/>
            <person name="Luecker S."/>
            <person name="Lage O.M."/>
            <person name="Pohl T."/>
            <person name="Merkel B.J."/>
            <person name="Hornburger P."/>
            <person name="Mueller R.-W."/>
            <person name="Bruemmer F."/>
            <person name="Labrenz M."/>
            <person name="Spormann A.M."/>
            <person name="Op Den Camp H."/>
            <person name="Overmann J."/>
            <person name="Amann R."/>
            <person name="Jetten M.S.M."/>
            <person name="Mascher T."/>
            <person name="Medema M.H."/>
            <person name="Devos D.P."/>
            <person name="Kaster A.-K."/>
            <person name="Ovreas L."/>
            <person name="Rohde M."/>
            <person name="Galperin M.Y."/>
            <person name="Jogler C."/>
        </authorList>
    </citation>
    <scope>NUCLEOTIDE SEQUENCE [LARGE SCALE GENOMIC DNA]</scope>
    <source>
        <strain evidence="2 3">Poly41</strain>
    </source>
</reference>